<proteinExistence type="predicted"/>
<comment type="caution">
    <text evidence="1">The sequence shown here is derived from an EMBL/GenBank/DDBJ whole genome shotgun (WGS) entry which is preliminary data.</text>
</comment>
<evidence type="ECO:0000313" key="2">
    <source>
        <dbReference type="Proteomes" id="UP001367508"/>
    </source>
</evidence>
<accession>A0AAN9MCP6</accession>
<protein>
    <submittedName>
        <fullName evidence="1">Uncharacterized protein</fullName>
    </submittedName>
</protein>
<dbReference type="AlphaFoldDB" id="A0AAN9MCP6"/>
<sequence length="70" mass="8120">MDSSLELTYQSSRKLVHISEIISSLPVSFVQCQLQMCNVFLDYYAKIHTYHCLMLVLIDCYISNGRLNKT</sequence>
<name>A0AAN9MCP6_CANGL</name>
<reference evidence="1 2" key="1">
    <citation type="submission" date="2024-01" db="EMBL/GenBank/DDBJ databases">
        <title>The genomes of 5 underutilized Papilionoideae crops provide insights into root nodulation and disease resistanc.</title>
        <authorList>
            <person name="Jiang F."/>
        </authorList>
    </citation>
    <scope>NUCLEOTIDE SEQUENCE [LARGE SCALE GENOMIC DNA]</scope>
    <source>
        <strain evidence="1">LVBAO_FW01</strain>
        <tissue evidence="1">Leaves</tissue>
    </source>
</reference>
<organism evidence="1 2">
    <name type="scientific">Canavalia gladiata</name>
    <name type="common">Sword bean</name>
    <name type="synonym">Dolichos gladiatus</name>
    <dbReference type="NCBI Taxonomy" id="3824"/>
    <lineage>
        <taxon>Eukaryota</taxon>
        <taxon>Viridiplantae</taxon>
        <taxon>Streptophyta</taxon>
        <taxon>Embryophyta</taxon>
        <taxon>Tracheophyta</taxon>
        <taxon>Spermatophyta</taxon>
        <taxon>Magnoliopsida</taxon>
        <taxon>eudicotyledons</taxon>
        <taxon>Gunneridae</taxon>
        <taxon>Pentapetalae</taxon>
        <taxon>rosids</taxon>
        <taxon>fabids</taxon>
        <taxon>Fabales</taxon>
        <taxon>Fabaceae</taxon>
        <taxon>Papilionoideae</taxon>
        <taxon>50 kb inversion clade</taxon>
        <taxon>NPAAA clade</taxon>
        <taxon>indigoferoid/millettioid clade</taxon>
        <taxon>Phaseoleae</taxon>
        <taxon>Canavalia</taxon>
    </lineage>
</organism>
<gene>
    <name evidence="1" type="ORF">VNO77_06809</name>
</gene>
<evidence type="ECO:0000313" key="1">
    <source>
        <dbReference type="EMBL" id="KAK7349438.1"/>
    </source>
</evidence>
<dbReference type="EMBL" id="JAYMYQ010000002">
    <property type="protein sequence ID" value="KAK7349438.1"/>
    <property type="molecule type" value="Genomic_DNA"/>
</dbReference>
<dbReference type="Proteomes" id="UP001367508">
    <property type="component" value="Unassembled WGS sequence"/>
</dbReference>
<keyword evidence="2" id="KW-1185">Reference proteome</keyword>